<evidence type="ECO:0000256" key="5">
    <source>
        <dbReference type="ARBA" id="ARBA00022490"/>
    </source>
</evidence>
<keyword evidence="6" id="KW-1005">Bacterial flagellum biogenesis</keyword>
<gene>
    <name evidence="11" type="ORF">KBTEX_00022</name>
</gene>
<comment type="similarity">
    <text evidence="3">Belongs to the FliH family.</text>
</comment>
<evidence type="ECO:0000256" key="9">
    <source>
        <dbReference type="SAM" id="MobiDB-lite"/>
    </source>
</evidence>
<dbReference type="GO" id="GO:0015031">
    <property type="term" value="P:protein transport"/>
    <property type="evidence" value="ECO:0007669"/>
    <property type="project" value="UniProtKB-KW"/>
</dbReference>
<accession>A0A5B8R8X4</accession>
<protein>
    <recommendedName>
        <fullName evidence="10">Flagellar assembly protein FliH/Type III secretion system HrpE domain-containing protein</fullName>
    </recommendedName>
</protein>
<sequence length="238" mass="25548">MSERIRPIWAEENDTGVASAWEIPDMAGNRRDEATEPAPEMPSVEEIERMQAEARAEAAREGRREGYEKGFAEGRQAGLDQGQAEIKRRAGELQALLDSLQAPAAEMDAEVEQGLAELALAVARQVIRREIVTQPGEIVGVVREAVAELPLDNREVRLRVHPDDAAVLRDAGVEGEWRIVEDPSVNRGGCLVDSGASHVDARLETRIANVAASLLGDGRDGDTAAEGGADPAGEADDD</sequence>
<keyword evidence="7" id="KW-0653">Protein transport</keyword>
<keyword evidence="4" id="KW-0813">Transport</keyword>
<keyword evidence="5" id="KW-0963">Cytoplasm</keyword>
<evidence type="ECO:0000256" key="2">
    <source>
        <dbReference type="ARBA" id="ARBA00004496"/>
    </source>
</evidence>
<keyword evidence="8" id="KW-1006">Bacterial flagellum protein export</keyword>
<dbReference type="GO" id="GO:0003774">
    <property type="term" value="F:cytoskeletal motor activity"/>
    <property type="evidence" value="ECO:0007669"/>
    <property type="project" value="InterPro"/>
</dbReference>
<evidence type="ECO:0000256" key="6">
    <source>
        <dbReference type="ARBA" id="ARBA00022795"/>
    </source>
</evidence>
<feature type="region of interest" description="Disordered" evidence="9">
    <location>
        <begin position="16"/>
        <end position="85"/>
    </location>
</feature>
<dbReference type="PANTHER" id="PTHR34982">
    <property type="entry name" value="YOP PROTEINS TRANSLOCATION PROTEIN L"/>
    <property type="match status" value="1"/>
</dbReference>
<evidence type="ECO:0000313" key="11">
    <source>
        <dbReference type="EMBL" id="QEA03722.1"/>
    </source>
</evidence>
<reference evidence="11" key="1">
    <citation type="submission" date="2019-06" db="EMBL/GenBank/DDBJ databases">
        <authorList>
            <person name="Murdoch R.W."/>
            <person name="Fathepure B."/>
        </authorList>
    </citation>
    <scope>NUCLEOTIDE SEQUENCE</scope>
</reference>
<evidence type="ECO:0000259" key="10">
    <source>
        <dbReference type="Pfam" id="PF02108"/>
    </source>
</evidence>
<comment type="subcellular location">
    <subcellularLocation>
        <location evidence="2">Cytoplasm</location>
    </subcellularLocation>
</comment>
<evidence type="ECO:0000256" key="8">
    <source>
        <dbReference type="ARBA" id="ARBA00023225"/>
    </source>
</evidence>
<evidence type="ECO:0000256" key="4">
    <source>
        <dbReference type="ARBA" id="ARBA00022448"/>
    </source>
</evidence>
<dbReference type="AlphaFoldDB" id="A0A5B8R8X4"/>
<dbReference type="PANTHER" id="PTHR34982:SF1">
    <property type="entry name" value="FLAGELLAR ASSEMBLY PROTEIN FLIH"/>
    <property type="match status" value="1"/>
</dbReference>
<evidence type="ECO:0000256" key="7">
    <source>
        <dbReference type="ARBA" id="ARBA00022927"/>
    </source>
</evidence>
<evidence type="ECO:0000256" key="3">
    <source>
        <dbReference type="ARBA" id="ARBA00006602"/>
    </source>
</evidence>
<feature type="domain" description="Flagellar assembly protein FliH/Type III secretion system HrpE" evidence="10">
    <location>
        <begin position="90"/>
        <end position="209"/>
    </location>
</feature>
<feature type="compositionally biased region" description="Basic and acidic residues" evidence="9">
    <location>
        <begin position="46"/>
        <end position="72"/>
    </location>
</feature>
<dbReference type="InterPro" id="IPR018035">
    <property type="entry name" value="Flagellar_FliH/T3SS_HrpE"/>
</dbReference>
<dbReference type="Pfam" id="PF02108">
    <property type="entry name" value="FliH"/>
    <property type="match status" value="1"/>
</dbReference>
<evidence type="ECO:0000256" key="1">
    <source>
        <dbReference type="ARBA" id="ARBA00003041"/>
    </source>
</evidence>
<proteinExistence type="inferred from homology"/>
<dbReference type="InterPro" id="IPR051472">
    <property type="entry name" value="T3SS_Stator/FliH"/>
</dbReference>
<organism evidence="11">
    <name type="scientific">uncultured organism</name>
    <dbReference type="NCBI Taxonomy" id="155900"/>
    <lineage>
        <taxon>unclassified sequences</taxon>
        <taxon>environmental samples</taxon>
    </lineage>
</organism>
<name>A0A5B8R8X4_9ZZZZ</name>
<feature type="region of interest" description="Disordered" evidence="9">
    <location>
        <begin position="216"/>
        <end position="238"/>
    </location>
</feature>
<comment type="function">
    <text evidence="1">Needed for flagellar regrowth and assembly.</text>
</comment>
<dbReference type="PRINTS" id="PR01003">
    <property type="entry name" value="FLGFLIH"/>
</dbReference>
<dbReference type="EMBL" id="MN079076">
    <property type="protein sequence ID" value="QEA03722.1"/>
    <property type="molecule type" value="Genomic_DNA"/>
</dbReference>
<dbReference type="InterPro" id="IPR000563">
    <property type="entry name" value="Flag_FliH"/>
</dbReference>